<gene>
    <name evidence="4" type="ORF">DF182_11160</name>
</gene>
<feature type="domain" description="FecR protein" evidence="2">
    <location>
        <begin position="92"/>
        <end position="188"/>
    </location>
</feature>
<name>A0A365Y3L7_9BACT</name>
<dbReference type="GO" id="GO:0016989">
    <property type="term" value="F:sigma factor antagonist activity"/>
    <property type="evidence" value="ECO:0007669"/>
    <property type="project" value="TreeGrafter"/>
</dbReference>
<dbReference type="PANTHER" id="PTHR30273">
    <property type="entry name" value="PERIPLASMIC SIGNAL SENSOR AND SIGMA FACTOR ACTIVATOR FECR-RELATED"/>
    <property type="match status" value="1"/>
</dbReference>
<feature type="transmembrane region" description="Helical" evidence="1">
    <location>
        <begin position="58"/>
        <end position="78"/>
    </location>
</feature>
<evidence type="ECO:0008006" key="6">
    <source>
        <dbReference type="Google" id="ProtNLM"/>
    </source>
</evidence>
<proteinExistence type="predicted"/>
<keyword evidence="1" id="KW-0472">Membrane</keyword>
<accession>A0A365Y3L7</accession>
<feature type="domain" description="Protein FecR C-terminal" evidence="3">
    <location>
        <begin position="231"/>
        <end position="298"/>
    </location>
</feature>
<dbReference type="RefSeq" id="WP_113615694.1">
    <property type="nucleotide sequence ID" value="NZ_QFFJ01000001.1"/>
</dbReference>
<keyword evidence="1" id="KW-0812">Transmembrane</keyword>
<dbReference type="Gene3D" id="3.55.50.30">
    <property type="match status" value="1"/>
</dbReference>
<dbReference type="Pfam" id="PF16344">
    <property type="entry name" value="FecR_C"/>
    <property type="match status" value="1"/>
</dbReference>
<evidence type="ECO:0000259" key="3">
    <source>
        <dbReference type="Pfam" id="PF16344"/>
    </source>
</evidence>
<evidence type="ECO:0000313" key="4">
    <source>
        <dbReference type="EMBL" id="RBL93100.1"/>
    </source>
</evidence>
<dbReference type="Gene3D" id="2.60.120.1440">
    <property type="match status" value="1"/>
</dbReference>
<dbReference type="InterPro" id="IPR006860">
    <property type="entry name" value="FecR"/>
</dbReference>
<dbReference type="PANTHER" id="PTHR30273:SF2">
    <property type="entry name" value="PROTEIN FECR"/>
    <property type="match status" value="1"/>
</dbReference>
<dbReference type="EMBL" id="QFFJ01000001">
    <property type="protein sequence ID" value="RBL93100.1"/>
    <property type="molecule type" value="Genomic_DNA"/>
</dbReference>
<dbReference type="OrthoDB" id="738872at2"/>
<dbReference type="PIRSF" id="PIRSF018266">
    <property type="entry name" value="FecR"/>
    <property type="match status" value="1"/>
</dbReference>
<reference evidence="4 5" key="1">
    <citation type="submission" date="2018-05" db="EMBL/GenBank/DDBJ databases">
        <title>Chitinophaga sp. K3CV102501T nov., isolated from isolated from a monsoon evergreen broad-leaved forest soil.</title>
        <authorList>
            <person name="Lv Y."/>
        </authorList>
    </citation>
    <scope>NUCLEOTIDE SEQUENCE [LARGE SCALE GENOMIC DNA]</scope>
    <source>
        <strain evidence="4 5">GDMCC 1.1325</strain>
    </source>
</reference>
<comment type="caution">
    <text evidence="4">The sequence shown here is derived from an EMBL/GenBank/DDBJ whole genome shotgun (WGS) entry which is preliminary data.</text>
</comment>
<dbReference type="Pfam" id="PF04773">
    <property type="entry name" value="FecR"/>
    <property type="match status" value="1"/>
</dbReference>
<dbReference type="Proteomes" id="UP000253410">
    <property type="component" value="Unassembled WGS sequence"/>
</dbReference>
<dbReference type="InterPro" id="IPR012373">
    <property type="entry name" value="Ferrdict_sens_TM"/>
</dbReference>
<sequence length="306" mass="34575">MDKQLLDKYFKGHCTEREATVVEAWLSAPDSPLLDEFMMEKWDAANPPVAATPKIHRWWYTAAAAVVTGMIGLVSFLWQQGHARQELAAHYDTLRNNSNNIQLFTMADGSEVWLNAHSTVRYGLLYNKENRELWLSGEAYFKVAKDEDRPFMVHAGGLTTTVLGTSFNIATSNKADGAIQVSLIEGKIAVSKLHGFNKILLPGQMLEYVNGKEPQLMAFGQNEVLDWKSGKIHFENTSLADALMKLQQRYGIHIILEQPEIGHRKISGEFKKEVSPEKILTTLAYVHNISITRVNDSTFQVQRKRN</sequence>
<keyword evidence="1" id="KW-1133">Transmembrane helix</keyword>
<evidence type="ECO:0000256" key="1">
    <source>
        <dbReference type="SAM" id="Phobius"/>
    </source>
</evidence>
<keyword evidence="5" id="KW-1185">Reference proteome</keyword>
<dbReference type="InterPro" id="IPR032508">
    <property type="entry name" value="FecR_C"/>
</dbReference>
<dbReference type="AlphaFoldDB" id="A0A365Y3L7"/>
<protein>
    <recommendedName>
        <fullName evidence="6">Iron dicitrate transport regulator FecR</fullName>
    </recommendedName>
</protein>
<evidence type="ECO:0000313" key="5">
    <source>
        <dbReference type="Proteomes" id="UP000253410"/>
    </source>
</evidence>
<evidence type="ECO:0000259" key="2">
    <source>
        <dbReference type="Pfam" id="PF04773"/>
    </source>
</evidence>
<organism evidence="4 5">
    <name type="scientific">Chitinophaga flava</name>
    <dbReference type="NCBI Taxonomy" id="2259036"/>
    <lineage>
        <taxon>Bacteria</taxon>
        <taxon>Pseudomonadati</taxon>
        <taxon>Bacteroidota</taxon>
        <taxon>Chitinophagia</taxon>
        <taxon>Chitinophagales</taxon>
        <taxon>Chitinophagaceae</taxon>
        <taxon>Chitinophaga</taxon>
    </lineage>
</organism>